<dbReference type="AlphaFoldDB" id="A0AAF0V8H1"/>
<proteinExistence type="predicted"/>
<name>A0AAF0V8H1_SOLVR</name>
<protein>
    <submittedName>
        <fullName evidence="1">Uncharacterized protein</fullName>
    </submittedName>
</protein>
<accession>A0AAF0V8H1</accession>
<gene>
    <name evidence="1" type="ORF">MTR67_053752</name>
</gene>
<dbReference type="Gene3D" id="3.30.70.100">
    <property type="match status" value="1"/>
</dbReference>
<organism evidence="1 2">
    <name type="scientific">Solanum verrucosum</name>
    <dbReference type="NCBI Taxonomy" id="315347"/>
    <lineage>
        <taxon>Eukaryota</taxon>
        <taxon>Viridiplantae</taxon>
        <taxon>Streptophyta</taxon>
        <taxon>Embryophyta</taxon>
        <taxon>Tracheophyta</taxon>
        <taxon>Spermatophyta</taxon>
        <taxon>Magnoliopsida</taxon>
        <taxon>eudicotyledons</taxon>
        <taxon>Gunneridae</taxon>
        <taxon>Pentapetalae</taxon>
        <taxon>asterids</taxon>
        <taxon>lamiids</taxon>
        <taxon>Solanales</taxon>
        <taxon>Solanaceae</taxon>
        <taxon>Solanoideae</taxon>
        <taxon>Solaneae</taxon>
        <taxon>Solanum</taxon>
    </lineage>
</organism>
<dbReference type="EMBL" id="CP133623">
    <property type="protein sequence ID" value="WMV60367.1"/>
    <property type="molecule type" value="Genomic_DNA"/>
</dbReference>
<sequence length="135" mass="15071">MYGLIKFGQQKVVIRLSINGHDKKSRSKAFKIAVSQPGVNSAAMKGGENNQLEVEGEQIDAAVLTKLLRKKLKKGAELLSVGPIDKKDGDKKDDPKIELVPMMQWPSNNYYPYHVVPQYPFYEVTESYQGGCSIL</sequence>
<reference evidence="1" key="1">
    <citation type="submission" date="2023-08" db="EMBL/GenBank/DDBJ databases">
        <title>A de novo genome assembly of Solanum verrucosum Schlechtendal, a Mexican diploid species geographically isolated from the other diploid A-genome species in potato relatives.</title>
        <authorList>
            <person name="Hosaka K."/>
        </authorList>
    </citation>
    <scope>NUCLEOTIDE SEQUENCE</scope>
    <source>
        <tissue evidence="1">Young leaves</tissue>
    </source>
</reference>
<keyword evidence="2" id="KW-1185">Reference proteome</keyword>
<dbReference type="InterPro" id="IPR044296">
    <property type="entry name" value="HIPP46"/>
</dbReference>
<dbReference type="PANTHER" id="PTHR46371">
    <property type="entry name" value="OS04G0464100 PROTEIN"/>
    <property type="match status" value="1"/>
</dbReference>
<evidence type="ECO:0000313" key="2">
    <source>
        <dbReference type="Proteomes" id="UP001234989"/>
    </source>
</evidence>
<evidence type="ECO:0000313" key="1">
    <source>
        <dbReference type="EMBL" id="WMV60367.1"/>
    </source>
</evidence>
<dbReference type="Proteomes" id="UP001234989">
    <property type="component" value="Chromosome 12"/>
</dbReference>